<feature type="compositionally biased region" description="Polar residues" evidence="1">
    <location>
        <begin position="49"/>
        <end position="66"/>
    </location>
</feature>
<feature type="region of interest" description="Disordered" evidence="1">
    <location>
        <begin position="47"/>
        <end position="68"/>
    </location>
</feature>
<accession>A0A8H4VV05</accession>
<feature type="region of interest" description="Disordered" evidence="1">
    <location>
        <begin position="197"/>
        <end position="251"/>
    </location>
</feature>
<proteinExistence type="predicted"/>
<feature type="region of interest" description="Disordered" evidence="1">
    <location>
        <begin position="1"/>
        <end position="31"/>
    </location>
</feature>
<keyword evidence="3" id="KW-1185">Reference proteome</keyword>
<evidence type="ECO:0008006" key="4">
    <source>
        <dbReference type="Google" id="ProtNLM"/>
    </source>
</evidence>
<comment type="caution">
    <text evidence="2">The sequence shown here is derived from an EMBL/GenBank/DDBJ whole genome shotgun (WGS) entry which is preliminary data.</text>
</comment>
<organism evidence="2 3">
    <name type="scientific">Agrocybe pediades</name>
    <dbReference type="NCBI Taxonomy" id="84607"/>
    <lineage>
        <taxon>Eukaryota</taxon>
        <taxon>Fungi</taxon>
        <taxon>Dikarya</taxon>
        <taxon>Basidiomycota</taxon>
        <taxon>Agaricomycotina</taxon>
        <taxon>Agaricomycetes</taxon>
        <taxon>Agaricomycetidae</taxon>
        <taxon>Agaricales</taxon>
        <taxon>Agaricineae</taxon>
        <taxon>Strophariaceae</taxon>
        <taxon>Agrocybe</taxon>
    </lineage>
</organism>
<feature type="region of interest" description="Disordered" evidence="1">
    <location>
        <begin position="318"/>
        <end position="340"/>
    </location>
</feature>
<dbReference type="EMBL" id="JAACJL010000001">
    <property type="protein sequence ID" value="KAF4623696.1"/>
    <property type="molecule type" value="Genomic_DNA"/>
</dbReference>
<dbReference type="AlphaFoldDB" id="A0A8H4VV05"/>
<evidence type="ECO:0000256" key="1">
    <source>
        <dbReference type="SAM" id="MobiDB-lite"/>
    </source>
</evidence>
<evidence type="ECO:0000313" key="2">
    <source>
        <dbReference type="EMBL" id="KAF4623696.1"/>
    </source>
</evidence>
<protein>
    <recommendedName>
        <fullName evidence="4">RRM domain-containing protein</fullName>
    </recommendedName>
</protein>
<evidence type="ECO:0000313" key="3">
    <source>
        <dbReference type="Proteomes" id="UP000521872"/>
    </source>
</evidence>
<feature type="compositionally biased region" description="Low complexity" evidence="1">
    <location>
        <begin position="229"/>
        <end position="251"/>
    </location>
</feature>
<feature type="compositionally biased region" description="Polar residues" evidence="1">
    <location>
        <begin position="213"/>
        <end position="228"/>
    </location>
</feature>
<gene>
    <name evidence="2" type="ORF">D9613_002194</name>
</gene>
<feature type="compositionally biased region" description="Polar residues" evidence="1">
    <location>
        <begin position="320"/>
        <end position="331"/>
    </location>
</feature>
<reference evidence="2 3" key="1">
    <citation type="submission" date="2019-12" db="EMBL/GenBank/DDBJ databases">
        <authorList>
            <person name="Floudas D."/>
            <person name="Bentzer J."/>
            <person name="Ahren D."/>
            <person name="Johansson T."/>
            <person name="Persson P."/>
            <person name="Tunlid A."/>
        </authorList>
    </citation>
    <scope>NUCLEOTIDE SEQUENCE [LARGE SCALE GENOMIC DNA]</scope>
    <source>
        <strain evidence="2 3">CBS 102.39</strain>
    </source>
</reference>
<name>A0A8H4VV05_9AGAR</name>
<dbReference type="Proteomes" id="UP000521872">
    <property type="component" value="Unassembled WGS sequence"/>
</dbReference>
<sequence length="502" mass="55443">MLPPHSHSLSDEPYTTADEDPFRVQPYIQPPQSIIIQRKRSSMLDKWINEQQGQPSEDDMSPTSVLPTPAHFESTCAYSSRSNPYLAYPDLPRMSSEHAKASEQDIESIISYDLIDDDDIPNDPNPLPQEILQEPSVSTSLPLRNHKAARNSITPAFRNLALSLRSQSAQDELPTQNNMESPSRVFSRLSLFPRTPRSSIGPSAVSPPLAKTPQPSHTRSSSLSTLGFSVTSSPSKKFSPTSSTSSKWRPSVLGHFQQPSISEVSVDVPEKQYAAPRPSISSADTYSSWNTSVTATSIDSNIPSTPSKTSLFESIRLRSTKSPTSPSNKGFSSSTLSLQSSVQCQHSSDVVDPRRPGKGIQQQTAFLSNHGSRLDNIDDDEDDLDDPPTYRFVQHPRAAIPRSSSMTFSRIKFSSLSARAHRKKKKLIVSGIGVSETRKFEGIKRWCESFGELRQVTRLPNGDLQFDFCDPEVADTVCRVRARVHISGVGSVQLSWVSGTKR</sequence>